<dbReference type="OrthoDB" id="704821at2"/>
<reference evidence="3" key="2">
    <citation type="submission" date="2012-09" db="EMBL/GenBank/DDBJ databases">
        <title>The complete sequence of Psychroflexus torquis an extreme psychrophile from sea-ice that is stimulated by light.</title>
        <authorList>
            <person name="Feng S."/>
            <person name="Powell S.M."/>
            <person name="Bowman J.P."/>
        </authorList>
    </citation>
    <scope>NUCLEOTIDE SEQUENCE [LARGE SCALE GENOMIC DNA]</scope>
    <source>
        <strain evidence="3">ATCC 700755</strain>
    </source>
</reference>
<gene>
    <name evidence="3" type="ordered locus">P700755_002034</name>
</gene>
<keyword evidence="4" id="KW-1185">Reference proteome</keyword>
<sequence length="229" mass="24369">MKVKINFIACLFLILGSSAFSQVKSISPGEEFTKIKVSTGLFVEIITNSDESKIDIKGSEKDNVNVDIKNGELELSLPVGQLFSEAEILVTVYTRKVEELKARSGSEVEFKNKVQQEELSLIASEGSYIGGVIEVKNLAVRTVTGASVSLVGFANNQNISLKTGASYDGKNLETENTSISVSYGGEAIVFSTDSCSANVTAGGSIDIYGSPSSISQNVKLGGNIHLIEE</sequence>
<evidence type="ECO:0000313" key="3">
    <source>
        <dbReference type="EMBL" id="AFU68827.1"/>
    </source>
</evidence>
<evidence type="ECO:0000259" key="2">
    <source>
        <dbReference type="Pfam" id="PF10988"/>
    </source>
</evidence>
<keyword evidence="1" id="KW-0732">Signal</keyword>
<feature type="signal peptide" evidence="1">
    <location>
        <begin position="1"/>
        <end position="21"/>
    </location>
</feature>
<dbReference type="eggNOG" id="ENOG5031S92">
    <property type="taxonomic scope" value="Bacteria"/>
</dbReference>
<dbReference type="InterPro" id="IPR021255">
    <property type="entry name" value="DUF2807"/>
</dbReference>
<dbReference type="STRING" id="313595.P700755_002034"/>
<dbReference type="Proteomes" id="UP000008514">
    <property type="component" value="Chromosome"/>
</dbReference>
<protein>
    <recommendedName>
        <fullName evidence="2">Putative auto-transporter adhesin head GIN domain-containing protein</fullName>
    </recommendedName>
</protein>
<name>K4IE26_PSYTT</name>
<dbReference type="HOGENOM" id="CLU_102881_0_0_10"/>
<dbReference type="Gene3D" id="2.160.20.120">
    <property type="match status" value="1"/>
</dbReference>
<dbReference type="AlphaFoldDB" id="K4IE26"/>
<accession>K4IE26</accession>
<feature type="domain" description="Putative auto-transporter adhesin head GIN" evidence="2">
    <location>
        <begin position="31"/>
        <end position="211"/>
    </location>
</feature>
<feature type="chain" id="PRO_5003877433" description="Putative auto-transporter adhesin head GIN domain-containing protein" evidence="1">
    <location>
        <begin position="22"/>
        <end position="229"/>
    </location>
</feature>
<dbReference type="EMBL" id="CP003879">
    <property type="protein sequence ID" value="AFU68827.1"/>
    <property type="molecule type" value="Genomic_DNA"/>
</dbReference>
<dbReference type="Pfam" id="PF10988">
    <property type="entry name" value="DUF2807"/>
    <property type="match status" value="1"/>
</dbReference>
<reference evidence="3" key="1">
    <citation type="submission" date="2006-03" db="EMBL/GenBank/DDBJ databases">
        <authorList>
            <person name="Bowman J."/>
            <person name="Ferriera S."/>
            <person name="Johnson J."/>
            <person name="Kravitz S."/>
            <person name="Halpern A."/>
            <person name="Remington K."/>
            <person name="Beeson K."/>
            <person name="Tran B."/>
            <person name="Rogers Y.-H."/>
            <person name="Friedman R."/>
            <person name="Venter J.C."/>
        </authorList>
    </citation>
    <scope>NUCLEOTIDE SEQUENCE [LARGE SCALE GENOMIC DNA]</scope>
    <source>
        <strain evidence="3">ATCC 700755</strain>
    </source>
</reference>
<dbReference type="KEGG" id="ptq:P700755_002034"/>
<dbReference type="RefSeq" id="WP_015024411.1">
    <property type="nucleotide sequence ID" value="NC_018721.1"/>
</dbReference>
<proteinExistence type="predicted"/>
<evidence type="ECO:0000256" key="1">
    <source>
        <dbReference type="SAM" id="SignalP"/>
    </source>
</evidence>
<evidence type="ECO:0000313" key="4">
    <source>
        <dbReference type="Proteomes" id="UP000008514"/>
    </source>
</evidence>
<organism evidence="3 4">
    <name type="scientific">Psychroflexus torquis (strain ATCC 700755 / CIP 106069 / ACAM 623)</name>
    <dbReference type="NCBI Taxonomy" id="313595"/>
    <lineage>
        <taxon>Bacteria</taxon>
        <taxon>Pseudomonadati</taxon>
        <taxon>Bacteroidota</taxon>
        <taxon>Flavobacteriia</taxon>
        <taxon>Flavobacteriales</taxon>
        <taxon>Flavobacteriaceae</taxon>
        <taxon>Psychroflexus</taxon>
    </lineage>
</organism>